<dbReference type="Gene3D" id="1.10.3860.10">
    <property type="entry name" value="Sodium:dicarboxylate symporter"/>
    <property type="match status" value="1"/>
</dbReference>
<dbReference type="AlphaFoldDB" id="A0A2T9Y8Z1"/>
<keyword evidence="10" id="KW-1185">Reference proteome</keyword>
<gene>
    <name evidence="9" type="ORF">BB559_005379</name>
</gene>
<dbReference type="GO" id="GO:0005886">
    <property type="term" value="C:plasma membrane"/>
    <property type="evidence" value="ECO:0007669"/>
    <property type="project" value="UniProtKB-SubCell"/>
</dbReference>
<keyword evidence="2 8" id="KW-0813">Transport</keyword>
<keyword evidence="3" id="KW-1003">Cell membrane</keyword>
<evidence type="ECO:0000313" key="10">
    <source>
        <dbReference type="Proteomes" id="UP000245699"/>
    </source>
</evidence>
<evidence type="ECO:0000256" key="1">
    <source>
        <dbReference type="ARBA" id="ARBA00004651"/>
    </source>
</evidence>
<dbReference type="OrthoDB" id="5877963at2759"/>
<comment type="caution">
    <text evidence="9">The sequence shown here is derived from an EMBL/GenBank/DDBJ whole genome shotgun (WGS) entry which is preliminary data.</text>
</comment>
<feature type="transmembrane region" description="Helical" evidence="8">
    <location>
        <begin position="151"/>
        <end position="169"/>
    </location>
</feature>
<evidence type="ECO:0000256" key="6">
    <source>
        <dbReference type="ARBA" id="ARBA00022989"/>
    </source>
</evidence>
<organism evidence="9 10">
    <name type="scientific">Furculomyces boomerangus</name>
    <dbReference type="NCBI Taxonomy" id="61424"/>
    <lineage>
        <taxon>Eukaryota</taxon>
        <taxon>Fungi</taxon>
        <taxon>Fungi incertae sedis</taxon>
        <taxon>Zoopagomycota</taxon>
        <taxon>Kickxellomycotina</taxon>
        <taxon>Harpellomycetes</taxon>
        <taxon>Harpellales</taxon>
        <taxon>Harpellaceae</taxon>
        <taxon>Furculomyces</taxon>
    </lineage>
</organism>
<dbReference type="Proteomes" id="UP000245699">
    <property type="component" value="Unassembled WGS sequence"/>
</dbReference>
<evidence type="ECO:0000256" key="2">
    <source>
        <dbReference type="ARBA" id="ARBA00022448"/>
    </source>
</evidence>
<evidence type="ECO:0000256" key="3">
    <source>
        <dbReference type="ARBA" id="ARBA00022475"/>
    </source>
</evidence>
<feature type="transmembrane region" description="Helical" evidence="8">
    <location>
        <begin position="12"/>
        <end position="33"/>
    </location>
</feature>
<sequence length="443" mass="47743">MFEPILKLLKKTGVSFWIVVALPLGIIFGQFLPKFTEQVIQYFGPVFISMVKCLVVPLIFSTLYVGIVGHGNDLKAVGRLAVKSILYFEFVTTLALIFGLIMANIVKPGKGANISGVSLDGLTLASPMKWSDYFGKVVPVSFFSAASSNEVLQVVFCSIMFSIASVQVPDSSRKSMSDFMKALSNIMFKVTSLVMNYAPVGVFAAVAHTVAKNGLGILASLGKLVLTLYGTLIIFIALVFVPMMILCKISIKPFSKAVMQPAILAFTTASSESALPIALQNLEAFGIPPNIVSFVLPTGYSFNLDGSTLYLSLAAMFCAQAANVHLPVSKQILLVLTLMLSSKGVAAVPRASLVVLSATIESFGIPREGIGLILGVDAFMDMARTCTNLLGNCLATVVMARWEHEFPPYGRWEGRYAGMDPRLNNESESNTIDPRTAEIDKMA</sequence>
<protein>
    <recommendedName>
        <fullName evidence="8">Amino acid transporter</fullName>
    </recommendedName>
</protein>
<dbReference type="Pfam" id="PF00375">
    <property type="entry name" value="SDF"/>
    <property type="match status" value="1"/>
</dbReference>
<keyword evidence="5 8" id="KW-0769">Symport</keyword>
<feature type="transmembrane region" description="Helical" evidence="8">
    <location>
        <begin position="190"/>
        <end position="211"/>
    </location>
</feature>
<feature type="transmembrane region" description="Helical" evidence="8">
    <location>
        <begin position="39"/>
        <end position="65"/>
    </location>
</feature>
<dbReference type="PANTHER" id="PTHR42865">
    <property type="entry name" value="PROTON/GLUTAMATE-ASPARTATE SYMPORTER"/>
    <property type="match status" value="1"/>
</dbReference>
<comment type="subcellular location">
    <subcellularLocation>
        <location evidence="1">Cell membrane</location>
        <topology evidence="1">Multi-pass membrane protein</topology>
    </subcellularLocation>
    <subcellularLocation>
        <location evidence="8">Membrane</location>
        <topology evidence="8">Multi-pass membrane protein</topology>
    </subcellularLocation>
</comment>
<dbReference type="InterPro" id="IPR036458">
    <property type="entry name" value="Na:dicarbo_symporter_sf"/>
</dbReference>
<evidence type="ECO:0000313" key="9">
    <source>
        <dbReference type="EMBL" id="PVU88803.1"/>
    </source>
</evidence>
<proteinExistence type="inferred from homology"/>
<keyword evidence="6 8" id="KW-1133">Transmembrane helix</keyword>
<dbReference type="SUPFAM" id="SSF118215">
    <property type="entry name" value="Proton glutamate symport protein"/>
    <property type="match status" value="1"/>
</dbReference>
<name>A0A2T9Y8Z1_9FUNG</name>
<dbReference type="GO" id="GO:0015293">
    <property type="term" value="F:symporter activity"/>
    <property type="evidence" value="ECO:0007669"/>
    <property type="project" value="UniProtKB-UniRule"/>
</dbReference>
<dbReference type="GO" id="GO:0006835">
    <property type="term" value="P:dicarboxylic acid transport"/>
    <property type="evidence" value="ECO:0007669"/>
    <property type="project" value="UniProtKB-ARBA"/>
</dbReference>
<reference evidence="9 10" key="1">
    <citation type="journal article" date="2018" name="MBio">
        <title>Comparative Genomics Reveals the Core Gene Toolbox for the Fungus-Insect Symbiosis.</title>
        <authorList>
            <person name="Wang Y."/>
            <person name="Stata M."/>
            <person name="Wang W."/>
            <person name="Stajich J.E."/>
            <person name="White M.M."/>
            <person name="Moncalvo J.M."/>
        </authorList>
    </citation>
    <scope>NUCLEOTIDE SEQUENCE [LARGE SCALE GENOMIC DNA]</scope>
    <source>
        <strain evidence="9 10">AUS-77-4</strain>
    </source>
</reference>
<dbReference type="PRINTS" id="PR00173">
    <property type="entry name" value="EDTRNSPORT"/>
</dbReference>
<keyword evidence="4 8" id="KW-0812">Transmembrane</keyword>
<dbReference type="InterPro" id="IPR001991">
    <property type="entry name" value="Na-dicarboxylate_symporter"/>
</dbReference>
<keyword evidence="7 8" id="KW-0472">Membrane</keyword>
<feature type="transmembrane region" description="Helical" evidence="8">
    <location>
        <begin position="226"/>
        <end position="246"/>
    </location>
</feature>
<comment type="similarity">
    <text evidence="8">Belongs to the dicarboxylate/amino acid:cation symporter (DAACS) (TC 2.A.23) family.</text>
</comment>
<dbReference type="PANTHER" id="PTHR42865:SF7">
    <property type="entry name" value="PROTON_GLUTAMATE-ASPARTATE SYMPORTER"/>
    <property type="match status" value="1"/>
</dbReference>
<evidence type="ECO:0000256" key="5">
    <source>
        <dbReference type="ARBA" id="ARBA00022847"/>
    </source>
</evidence>
<evidence type="ECO:0000256" key="8">
    <source>
        <dbReference type="RuleBase" id="RU361216"/>
    </source>
</evidence>
<evidence type="ECO:0000256" key="7">
    <source>
        <dbReference type="ARBA" id="ARBA00023136"/>
    </source>
</evidence>
<accession>A0A2T9Y8Z1</accession>
<dbReference type="STRING" id="61424.A0A2T9Y8Z1"/>
<dbReference type="EMBL" id="MBFT01000595">
    <property type="protein sequence ID" value="PVU88803.1"/>
    <property type="molecule type" value="Genomic_DNA"/>
</dbReference>
<feature type="transmembrane region" description="Helical" evidence="8">
    <location>
        <begin position="86"/>
        <end position="106"/>
    </location>
</feature>
<dbReference type="FunFam" id="1.10.3860.10:FF:000001">
    <property type="entry name" value="C4-dicarboxylate transport protein"/>
    <property type="match status" value="1"/>
</dbReference>
<evidence type="ECO:0000256" key="4">
    <source>
        <dbReference type="ARBA" id="ARBA00022692"/>
    </source>
</evidence>